<accession>A0A401J226</accession>
<keyword evidence="2" id="KW-1185">Reference proteome</keyword>
<protein>
    <submittedName>
        <fullName evidence="1">Uncharacterized protein</fullName>
    </submittedName>
</protein>
<reference evidence="1 2" key="1">
    <citation type="submission" date="2014-12" db="EMBL/GenBank/DDBJ databases">
        <title>Whole genome sequencing of Sphingobium xenophagum OW59.</title>
        <authorList>
            <person name="Ohta Y."/>
            <person name="Nishi S."/>
            <person name="Hatada Y."/>
        </authorList>
    </citation>
    <scope>NUCLEOTIDE SEQUENCE [LARGE SCALE GENOMIC DNA]</scope>
    <source>
        <strain evidence="1 2">OW59</strain>
    </source>
</reference>
<gene>
    <name evidence="1" type="ORF">MBESOW_P1937</name>
</gene>
<organism evidence="1 2">
    <name type="scientific">Sphingobium xenophagum</name>
    <dbReference type="NCBI Taxonomy" id="121428"/>
    <lineage>
        <taxon>Bacteria</taxon>
        <taxon>Pseudomonadati</taxon>
        <taxon>Pseudomonadota</taxon>
        <taxon>Alphaproteobacteria</taxon>
        <taxon>Sphingomonadales</taxon>
        <taxon>Sphingomonadaceae</taxon>
        <taxon>Sphingobium</taxon>
    </lineage>
</organism>
<evidence type="ECO:0000313" key="2">
    <source>
        <dbReference type="Proteomes" id="UP000290975"/>
    </source>
</evidence>
<dbReference type="STRING" id="1192759.GCA_000277525_02826"/>
<proteinExistence type="predicted"/>
<dbReference type="Proteomes" id="UP000290975">
    <property type="component" value="Unassembled WGS sequence"/>
</dbReference>
<name>A0A401J226_SPHXE</name>
<dbReference type="EMBL" id="BBQY01000005">
    <property type="protein sequence ID" value="GBH30682.1"/>
    <property type="molecule type" value="Genomic_DNA"/>
</dbReference>
<evidence type="ECO:0000313" key="1">
    <source>
        <dbReference type="EMBL" id="GBH30682.1"/>
    </source>
</evidence>
<dbReference type="AlphaFoldDB" id="A0A401J226"/>
<sequence length="181" mass="19479">MGWLLTELEKAMSDIIDLGGAPANEDCAQLGHTSDFERLNRLEVATYRAAIIARFGPPPDGCALLTLTNRHDFGVYYTLGLKVDASATRRDSTVATYAETVENGLGSWIEAGFAAPVCYEDGEAPKVERSSIDDIVMGALLATRPGPDGHFPVADFAILHRNLAAGYPRSAEAAQRLPEEI</sequence>
<comment type="caution">
    <text evidence="1">The sequence shown here is derived from an EMBL/GenBank/DDBJ whole genome shotgun (WGS) entry which is preliminary data.</text>
</comment>